<dbReference type="InterPro" id="IPR036508">
    <property type="entry name" value="Chitin-bd_dom_sf"/>
</dbReference>
<dbReference type="GO" id="GO:0005576">
    <property type="term" value="C:extracellular region"/>
    <property type="evidence" value="ECO:0007669"/>
    <property type="project" value="InterPro"/>
</dbReference>
<dbReference type="InterPro" id="IPR002557">
    <property type="entry name" value="Chitin-bd_dom"/>
</dbReference>
<sequence length="131" mass="14547">MFKLALIVCLIALSLAAPVDESQLPCAKKPAGTRLPHPTDTHKFLRCVTSDTLWVETCPDDLFYNPSLQLCDWSVESKSTTPSTQIVKHRPVLVKVKPVGAQTENVSEQETQAETQETQETQEQAPQELSQ</sequence>
<keyword evidence="5" id="KW-1185">Reference proteome</keyword>
<feature type="compositionally biased region" description="Low complexity" evidence="1">
    <location>
        <begin position="108"/>
        <end position="131"/>
    </location>
</feature>
<feature type="signal peptide" evidence="2">
    <location>
        <begin position="1"/>
        <end position="16"/>
    </location>
</feature>
<dbReference type="PROSITE" id="PS50940">
    <property type="entry name" value="CHIT_BIND_II"/>
    <property type="match status" value="1"/>
</dbReference>
<organism evidence="4 5">
    <name type="scientific">Brachionus calyciflorus</name>
    <dbReference type="NCBI Taxonomy" id="104777"/>
    <lineage>
        <taxon>Eukaryota</taxon>
        <taxon>Metazoa</taxon>
        <taxon>Spiralia</taxon>
        <taxon>Gnathifera</taxon>
        <taxon>Rotifera</taxon>
        <taxon>Eurotatoria</taxon>
        <taxon>Monogononta</taxon>
        <taxon>Pseudotrocha</taxon>
        <taxon>Ploima</taxon>
        <taxon>Brachionidae</taxon>
        <taxon>Brachionus</taxon>
    </lineage>
</organism>
<evidence type="ECO:0000256" key="2">
    <source>
        <dbReference type="SAM" id="SignalP"/>
    </source>
</evidence>
<name>A0A814A8K2_9BILA</name>
<feature type="chain" id="PRO_5032489040" description="Chitin-binding type-2 domain-containing protein" evidence="2">
    <location>
        <begin position="17"/>
        <end position="131"/>
    </location>
</feature>
<dbReference type="GO" id="GO:0008061">
    <property type="term" value="F:chitin binding"/>
    <property type="evidence" value="ECO:0007669"/>
    <property type="project" value="InterPro"/>
</dbReference>
<dbReference type="Gene3D" id="2.170.140.10">
    <property type="entry name" value="Chitin binding domain"/>
    <property type="match status" value="1"/>
</dbReference>
<dbReference type="SMART" id="SM00494">
    <property type="entry name" value="ChtBD2"/>
    <property type="match status" value="1"/>
</dbReference>
<evidence type="ECO:0000256" key="1">
    <source>
        <dbReference type="SAM" id="MobiDB-lite"/>
    </source>
</evidence>
<accession>A0A814A8K2</accession>
<protein>
    <recommendedName>
        <fullName evidence="3">Chitin-binding type-2 domain-containing protein</fullName>
    </recommendedName>
</protein>
<dbReference type="Pfam" id="PF01607">
    <property type="entry name" value="CBM_14"/>
    <property type="match status" value="1"/>
</dbReference>
<keyword evidence="2" id="KW-0732">Signal</keyword>
<evidence type="ECO:0000313" key="4">
    <source>
        <dbReference type="EMBL" id="CAF0910052.1"/>
    </source>
</evidence>
<dbReference type="SUPFAM" id="SSF57625">
    <property type="entry name" value="Invertebrate chitin-binding proteins"/>
    <property type="match status" value="1"/>
</dbReference>
<feature type="region of interest" description="Disordered" evidence="1">
    <location>
        <begin position="98"/>
        <end position="131"/>
    </location>
</feature>
<gene>
    <name evidence="4" type="ORF">OXX778_LOCUS11854</name>
</gene>
<comment type="caution">
    <text evidence="4">The sequence shown here is derived from an EMBL/GenBank/DDBJ whole genome shotgun (WGS) entry which is preliminary data.</text>
</comment>
<reference evidence="4" key="1">
    <citation type="submission" date="2021-02" db="EMBL/GenBank/DDBJ databases">
        <authorList>
            <person name="Nowell W R."/>
        </authorList>
    </citation>
    <scope>NUCLEOTIDE SEQUENCE</scope>
    <source>
        <strain evidence="4">Ploen Becks lab</strain>
    </source>
</reference>
<dbReference type="EMBL" id="CAJNOC010002060">
    <property type="protein sequence ID" value="CAF0910052.1"/>
    <property type="molecule type" value="Genomic_DNA"/>
</dbReference>
<dbReference type="Proteomes" id="UP000663879">
    <property type="component" value="Unassembled WGS sequence"/>
</dbReference>
<evidence type="ECO:0000313" key="5">
    <source>
        <dbReference type="Proteomes" id="UP000663879"/>
    </source>
</evidence>
<dbReference type="OrthoDB" id="6020543at2759"/>
<evidence type="ECO:0000259" key="3">
    <source>
        <dbReference type="PROSITE" id="PS50940"/>
    </source>
</evidence>
<proteinExistence type="predicted"/>
<dbReference type="AlphaFoldDB" id="A0A814A8K2"/>
<feature type="domain" description="Chitin-binding type-2" evidence="3">
    <location>
        <begin position="23"/>
        <end position="81"/>
    </location>
</feature>